<dbReference type="Pfam" id="PF01740">
    <property type="entry name" value="STAS"/>
    <property type="match status" value="1"/>
</dbReference>
<proteinExistence type="predicted"/>
<dbReference type="InterPro" id="IPR011547">
    <property type="entry name" value="SLC26A/SulP_dom"/>
</dbReference>
<dbReference type="Gene3D" id="3.30.750.24">
    <property type="entry name" value="STAS domain"/>
    <property type="match status" value="1"/>
</dbReference>
<dbReference type="EMBL" id="JALBUT010000002">
    <property type="protein sequence ID" value="MDX8415086.1"/>
    <property type="molecule type" value="Genomic_DNA"/>
</dbReference>
<dbReference type="NCBIfam" id="TIGR00815">
    <property type="entry name" value="sulP"/>
    <property type="match status" value="1"/>
</dbReference>
<feature type="transmembrane region" description="Helical" evidence="5">
    <location>
        <begin position="32"/>
        <end position="52"/>
    </location>
</feature>
<keyword evidence="2 5" id="KW-0812">Transmembrane</keyword>
<evidence type="ECO:0000313" key="8">
    <source>
        <dbReference type="Proteomes" id="UP001275932"/>
    </source>
</evidence>
<keyword evidence="4 5" id="KW-0472">Membrane</keyword>
<dbReference type="SUPFAM" id="SSF52091">
    <property type="entry name" value="SpoIIaa-like"/>
    <property type="match status" value="1"/>
</dbReference>
<dbReference type="PANTHER" id="PTHR11814">
    <property type="entry name" value="SULFATE TRANSPORTER"/>
    <property type="match status" value="1"/>
</dbReference>
<evidence type="ECO:0000313" key="7">
    <source>
        <dbReference type="EMBL" id="MDX8415086.1"/>
    </source>
</evidence>
<dbReference type="InterPro" id="IPR001902">
    <property type="entry name" value="SLC26A/SulP_fam"/>
</dbReference>
<evidence type="ECO:0000256" key="2">
    <source>
        <dbReference type="ARBA" id="ARBA00022692"/>
    </source>
</evidence>
<feature type="transmembrane region" description="Helical" evidence="5">
    <location>
        <begin position="59"/>
        <end position="79"/>
    </location>
</feature>
<feature type="transmembrane region" description="Helical" evidence="5">
    <location>
        <begin position="257"/>
        <end position="278"/>
    </location>
</feature>
<protein>
    <submittedName>
        <fullName evidence="7">Sulfate permease</fullName>
    </submittedName>
</protein>
<dbReference type="Pfam" id="PF00916">
    <property type="entry name" value="Sulfate_transp"/>
    <property type="match status" value="1"/>
</dbReference>
<evidence type="ECO:0000256" key="3">
    <source>
        <dbReference type="ARBA" id="ARBA00022989"/>
    </source>
</evidence>
<name>A0ABU4WEU8_9BACT</name>
<feature type="transmembrane region" description="Helical" evidence="5">
    <location>
        <begin position="389"/>
        <end position="417"/>
    </location>
</feature>
<organism evidence="7 8">
    <name type="scientific">Intestinicryptomonas porci</name>
    <dbReference type="NCBI Taxonomy" id="2926320"/>
    <lineage>
        <taxon>Bacteria</taxon>
        <taxon>Pseudomonadati</taxon>
        <taxon>Verrucomicrobiota</taxon>
        <taxon>Opitutia</taxon>
        <taxon>Opitutales</taxon>
        <taxon>Intestinicryptomonaceae</taxon>
        <taxon>Intestinicryptomonas</taxon>
    </lineage>
</organism>
<feature type="transmembrane region" description="Helical" evidence="5">
    <location>
        <begin position="210"/>
        <end position="237"/>
    </location>
</feature>
<evidence type="ECO:0000259" key="6">
    <source>
        <dbReference type="PROSITE" id="PS50801"/>
    </source>
</evidence>
<feature type="transmembrane region" description="Helical" evidence="5">
    <location>
        <begin position="172"/>
        <end position="198"/>
    </location>
</feature>
<gene>
    <name evidence="7" type="primary">sulP</name>
    <name evidence="7" type="ORF">MOX91_02680</name>
</gene>
<feature type="transmembrane region" description="Helical" evidence="5">
    <location>
        <begin position="99"/>
        <end position="121"/>
    </location>
</feature>
<dbReference type="Proteomes" id="UP001275932">
    <property type="component" value="Unassembled WGS sequence"/>
</dbReference>
<sequence length="567" mass="60942">MEIPNPHIPFKFRPKLLDTLRGYNLNAFFSDLGAGVIVGIVALPLAMAFAIASGVKPEAGIFTAIVAGFIISAFGGSKVQIGGPTGAFVVIISGVVAKYGMQALLICTMMAGVMLVIMSVMKMGFVIKFIPRPVTIGFTNGIAVIIFSTQIKDFFGLEIENMPSDFFGKMEAIFGALNTIDWRTTLVAAISICTILFWPVKWRKRVPGSVVALVVGTLFASITGLEIATIGSTFGGIPDSLPAFSMPEFKWADLQGLIVPSLTIAILAAIESLLSAVVADGMIEDKHDSNQELMAQGIANIVSPLFGGIPATGAIARTATNVKNGAKTPIAGIIHSITLLVILLVFAPCAKYIPMSCLAAILFVVSYNMGDWREFLVINKMTKSDALVFIITFALTVIFDLTIAVEVGMLLAAFLFIRRIADSTHIDAFDRQVENLENLESLEGYNIPRGVMIFRVFGALMFGAADKLDGVLRGNATPPKVVILRMRTVMALDTTAINALERLHSKIRATGAILLLSGTHSQPLQMIYKSGLAEIIGEENICQNIHIAVERADKLIALMDAEEIEEK</sequence>
<dbReference type="InterPro" id="IPR036513">
    <property type="entry name" value="STAS_dom_sf"/>
</dbReference>
<feature type="transmembrane region" description="Helical" evidence="5">
    <location>
        <begin position="133"/>
        <end position="152"/>
    </location>
</feature>
<feature type="transmembrane region" description="Helical" evidence="5">
    <location>
        <begin position="328"/>
        <end position="347"/>
    </location>
</feature>
<dbReference type="RefSeq" id="WP_370396531.1">
    <property type="nucleotide sequence ID" value="NZ_JALBUT010000002.1"/>
</dbReference>
<keyword evidence="8" id="KW-1185">Reference proteome</keyword>
<feature type="domain" description="STAS" evidence="6">
    <location>
        <begin position="450"/>
        <end position="552"/>
    </location>
</feature>
<dbReference type="PROSITE" id="PS50801">
    <property type="entry name" value="STAS"/>
    <property type="match status" value="1"/>
</dbReference>
<dbReference type="InterPro" id="IPR002645">
    <property type="entry name" value="STAS_dom"/>
</dbReference>
<dbReference type="CDD" id="cd07042">
    <property type="entry name" value="STAS_SulP_like_sulfate_transporter"/>
    <property type="match status" value="1"/>
</dbReference>
<accession>A0ABU4WEU8</accession>
<comment type="subcellular location">
    <subcellularLocation>
        <location evidence="1">Membrane</location>
        <topology evidence="1">Multi-pass membrane protein</topology>
    </subcellularLocation>
</comment>
<evidence type="ECO:0000256" key="1">
    <source>
        <dbReference type="ARBA" id="ARBA00004141"/>
    </source>
</evidence>
<keyword evidence="3 5" id="KW-1133">Transmembrane helix</keyword>
<reference evidence="7 8" key="1">
    <citation type="submission" date="2022-03" db="EMBL/GenBank/DDBJ databases">
        <title>Novel taxa within the pig intestine.</title>
        <authorList>
            <person name="Wylensek D."/>
            <person name="Bishof K."/>
            <person name="Afrizal A."/>
            <person name="Clavel T."/>
        </authorList>
    </citation>
    <scope>NUCLEOTIDE SEQUENCE [LARGE SCALE GENOMIC DNA]</scope>
    <source>
        <strain evidence="7 8">CLA-KB-P66</strain>
    </source>
</reference>
<evidence type="ECO:0000256" key="4">
    <source>
        <dbReference type="ARBA" id="ARBA00023136"/>
    </source>
</evidence>
<evidence type="ECO:0000256" key="5">
    <source>
        <dbReference type="SAM" id="Phobius"/>
    </source>
</evidence>
<comment type="caution">
    <text evidence="7">The sequence shown here is derived from an EMBL/GenBank/DDBJ whole genome shotgun (WGS) entry which is preliminary data.</text>
</comment>
<feature type="transmembrane region" description="Helical" evidence="5">
    <location>
        <begin position="298"/>
        <end position="316"/>
    </location>
</feature>